<feature type="region of interest" description="Disordered" evidence="1">
    <location>
        <begin position="1"/>
        <end position="61"/>
    </location>
</feature>
<dbReference type="OrthoDB" id="1924680at2759"/>
<feature type="compositionally biased region" description="Polar residues" evidence="1">
    <location>
        <begin position="27"/>
        <end position="42"/>
    </location>
</feature>
<dbReference type="PANTHER" id="PTHR35495">
    <property type="entry name" value="OS06G0679600 PROTEIN"/>
    <property type="match status" value="1"/>
</dbReference>
<protein>
    <submittedName>
        <fullName evidence="2">Uncharacterized protein</fullName>
    </submittedName>
</protein>
<reference evidence="2" key="1">
    <citation type="submission" date="2020-01" db="EMBL/GenBank/DDBJ databases">
        <authorList>
            <person name="Mishra B."/>
        </authorList>
    </citation>
    <scope>NUCLEOTIDE SEQUENCE [LARGE SCALE GENOMIC DNA]</scope>
</reference>
<dbReference type="Proteomes" id="UP000467841">
    <property type="component" value="Unassembled WGS sequence"/>
</dbReference>
<dbReference type="AlphaFoldDB" id="A0A6D2HFJ3"/>
<proteinExistence type="predicted"/>
<accession>A0A6D2HFJ3</accession>
<evidence type="ECO:0000313" key="2">
    <source>
        <dbReference type="EMBL" id="CAA7013120.1"/>
    </source>
</evidence>
<gene>
    <name evidence="2" type="ORF">MERR_LOCUS354</name>
</gene>
<organism evidence="2 3">
    <name type="scientific">Microthlaspi erraticum</name>
    <dbReference type="NCBI Taxonomy" id="1685480"/>
    <lineage>
        <taxon>Eukaryota</taxon>
        <taxon>Viridiplantae</taxon>
        <taxon>Streptophyta</taxon>
        <taxon>Embryophyta</taxon>
        <taxon>Tracheophyta</taxon>
        <taxon>Spermatophyta</taxon>
        <taxon>Magnoliopsida</taxon>
        <taxon>eudicotyledons</taxon>
        <taxon>Gunneridae</taxon>
        <taxon>Pentapetalae</taxon>
        <taxon>rosids</taxon>
        <taxon>malvids</taxon>
        <taxon>Brassicales</taxon>
        <taxon>Brassicaceae</taxon>
        <taxon>Coluteocarpeae</taxon>
        <taxon>Microthlaspi</taxon>
    </lineage>
</organism>
<dbReference type="PANTHER" id="PTHR35495:SF1">
    <property type="entry name" value="OS06G0679600 PROTEIN"/>
    <property type="match status" value="1"/>
</dbReference>
<dbReference type="EMBL" id="CACVBM020000022">
    <property type="protein sequence ID" value="CAA7013120.1"/>
    <property type="molecule type" value="Genomic_DNA"/>
</dbReference>
<keyword evidence="3" id="KW-1185">Reference proteome</keyword>
<comment type="caution">
    <text evidence="2">The sequence shown here is derived from an EMBL/GenBank/DDBJ whole genome shotgun (WGS) entry which is preliminary data.</text>
</comment>
<name>A0A6D2HFJ3_9BRAS</name>
<evidence type="ECO:0000256" key="1">
    <source>
        <dbReference type="SAM" id="MobiDB-lite"/>
    </source>
</evidence>
<sequence length="121" mass="13259">MKDNSTSPVRRNDGFQRYLKPGALAQIRNSRINTGRSSSRSLSHPLDPPPSTSQNSADEARNLTVDQVPHLLRKIYGPYSFQRKKLAAARSLPSMMMVNLNAPVNSVIESTGGNSTDVIAH</sequence>
<evidence type="ECO:0000313" key="3">
    <source>
        <dbReference type="Proteomes" id="UP000467841"/>
    </source>
</evidence>